<organism evidence="1">
    <name type="scientific">Pseudomonas syringae CC1417</name>
    <dbReference type="NCBI Taxonomy" id="1357272"/>
    <lineage>
        <taxon>Bacteria</taxon>
        <taxon>Pseudomonadati</taxon>
        <taxon>Pseudomonadota</taxon>
        <taxon>Gammaproteobacteria</taxon>
        <taxon>Pseudomonadales</taxon>
        <taxon>Pseudomonadaceae</taxon>
        <taxon>Pseudomonas</taxon>
        <taxon>Pseudomonas syringae</taxon>
    </lineage>
</organism>
<reference evidence="1" key="2">
    <citation type="submission" date="2024-07" db="EMBL/GenBank/DDBJ databases">
        <title>A complete genome sequence for Pseudomonas syringae CC1417.</title>
        <authorList>
            <person name="Baltrus D.A."/>
        </authorList>
    </citation>
    <scope>NUCLEOTIDE SEQUENCE</scope>
    <source>
        <strain evidence="1">CC1417</strain>
    </source>
</reference>
<accession>A0AAU8LDZ0</accession>
<sequence>MTIDWDSAPEGTTHRNQFKGVWIKLLNAGGGQYQAWINGCWEMGFGRMNNSYQQRPAQAVTEWTGEGLPSVGTVCEVLWNEGRMEYLRTKVFGVNEHGQPIHRFDEGPKKYEYQADVLVTTLGTKVFRPIRTAEQIAADEREQACRQICLDAGSPEQTRGQMETAYRLYDAGYRKQVAQ</sequence>
<evidence type="ECO:0000313" key="1">
    <source>
        <dbReference type="EMBL" id="XCN66804.1"/>
    </source>
</evidence>
<reference evidence="1" key="1">
    <citation type="journal article" date="2014" name="Genome Announc.">
        <title>Draft Genome Sequences of a Phylogenetically Diverse Suite of Pseudomonas syringae Strains from Multiple Source Populations.</title>
        <authorList>
            <person name="Baltrus D.A."/>
            <person name="Yourstone S."/>
            <person name="Lind A."/>
            <person name="Guilbaud C."/>
            <person name="Sands D.C."/>
            <person name="Jones C.D."/>
            <person name="Morris C.E."/>
            <person name="Dangl J.L."/>
        </authorList>
    </citation>
    <scope>NUCLEOTIDE SEQUENCE</scope>
    <source>
        <strain evidence="1">CC1417</strain>
    </source>
</reference>
<dbReference type="RefSeq" id="WP_024695379.1">
    <property type="nucleotide sequence ID" value="NZ_CP159362.1"/>
</dbReference>
<dbReference type="AlphaFoldDB" id="A0AAU8LDZ0"/>
<name>A0AAU8LDZ0_PSESX</name>
<gene>
    <name evidence="1" type="ORF">N011_20290</name>
</gene>
<dbReference type="EMBL" id="CP159362">
    <property type="protein sequence ID" value="XCN66804.1"/>
    <property type="molecule type" value="Genomic_DNA"/>
</dbReference>
<proteinExistence type="predicted"/>
<protein>
    <submittedName>
        <fullName evidence="1">Uncharacterized protein</fullName>
    </submittedName>
</protein>